<dbReference type="RefSeq" id="WP_213514295.1">
    <property type="nucleotide sequence ID" value="NZ_BOSE01000002.1"/>
</dbReference>
<evidence type="ECO:0000256" key="3">
    <source>
        <dbReference type="ARBA" id="ARBA00023295"/>
    </source>
</evidence>
<dbReference type="InterPro" id="IPR006101">
    <property type="entry name" value="Glyco_hydro_2"/>
</dbReference>
<feature type="domain" description="Glycoside hydrolase family 2 immunoglobulin-like beta-sandwich" evidence="4">
    <location>
        <begin position="173"/>
        <end position="268"/>
    </location>
</feature>
<dbReference type="Gene3D" id="3.20.20.80">
    <property type="entry name" value="Glycosidases"/>
    <property type="match status" value="1"/>
</dbReference>
<feature type="domain" description="Glycoside hydrolase family 2 catalytic" evidence="5">
    <location>
        <begin position="275"/>
        <end position="567"/>
    </location>
</feature>
<dbReference type="EMBL" id="BOSE01000002">
    <property type="protein sequence ID" value="GIP16051.1"/>
    <property type="molecule type" value="Genomic_DNA"/>
</dbReference>
<dbReference type="InterPro" id="IPR008979">
    <property type="entry name" value="Galactose-bd-like_sf"/>
</dbReference>
<dbReference type="PRINTS" id="PR00132">
    <property type="entry name" value="GLHYDRLASE2"/>
</dbReference>
<keyword evidence="2" id="KW-0378">Hydrolase</keyword>
<comment type="caution">
    <text evidence="7">The sequence shown here is derived from an EMBL/GenBank/DDBJ whole genome shotgun (WGS) entry which is preliminary data.</text>
</comment>
<evidence type="ECO:0000256" key="1">
    <source>
        <dbReference type="ARBA" id="ARBA00007401"/>
    </source>
</evidence>
<dbReference type="InterPro" id="IPR051913">
    <property type="entry name" value="GH2_Domain-Containing"/>
</dbReference>
<evidence type="ECO:0000313" key="7">
    <source>
        <dbReference type="EMBL" id="GIP16051.1"/>
    </source>
</evidence>
<dbReference type="InterPro" id="IPR036156">
    <property type="entry name" value="Beta-gal/glucu_dom_sf"/>
</dbReference>
<dbReference type="InterPro" id="IPR006102">
    <property type="entry name" value="Ig-like_GH2"/>
</dbReference>
<name>A0A919YPR7_9BACL</name>
<dbReference type="Pfam" id="PF00703">
    <property type="entry name" value="Glyco_hydro_2"/>
    <property type="match status" value="1"/>
</dbReference>
<sequence>MQTINLNGNWSFIRSSNQAYAAERIQGGEEVSLPHTWNAIDGQGGSEHYFRGQCWYQKTLDMTAEQLDKRLYLEIGAAGNIAKVYVNGMLAGESRCGYAMFRVALNPYLKSGENLIAIAVDNGSYSDVFPLMADFTFYGGLYRDVMLLVMEDIHFDVIDGSRDGIYLSQKRIDKASFELGIRGTVVNESVKPAAGKIDIMLQDAEGKVKLEHSLELMVAASEQFSIKSKVDNPVLWDGVDNPYLYTAIVSLSIGNTIYDARTIEIGFRTIELTPDKGMLLNEKAIKLKGVSRHQDYGGVGNAITRAHMEEDMSFISEMGANSIRLAHYQHDDYFYTLCDRHGMLVWAEIPFISIPSSDDSENRNAMEQLEKLIKQAYNHCSIYCWGVQNEITIAVENEHTYAAIQKLAATAKQLDPVRLTAQANIYSVDNDSLIHNFTDLTGYNLYYGWYYGNMEDLGKRLDEFHRAQPNVPVLVSEYGVDTNPMFHSYSPRVKDYSEEYQLIYHHNVIKTIQEREFVTGGYVWNMFDFGSAVRNEGGEKGKNLKGLVTIDRKLKKDAYFLYKAYWSNKPFVYLAGRRFKNRHQALNDITILSNLSRLNVYLNNALIHQTKSAERVTTLNAVSLASGENHFRVEGFDEYGTVYTDDMIVHLVAEQDKRYVHVANENKKHVVNWFEKFDLSNIQEISLQEGYYSTFDTIEELFRNQDARAVFEKFFGQAAEDARFSAMMGVMSIEKMSKISAFNIPKELLSLINKELNVIKKT</sequence>
<gene>
    <name evidence="7" type="ORF">J40TS1_16930</name>
</gene>
<comment type="similarity">
    <text evidence="1">Belongs to the glycosyl hydrolase 2 family.</text>
</comment>
<dbReference type="Gene3D" id="2.60.40.10">
    <property type="entry name" value="Immunoglobulins"/>
    <property type="match status" value="2"/>
</dbReference>
<dbReference type="AlphaFoldDB" id="A0A919YPR7"/>
<dbReference type="InterPro" id="IPR006103">
    <property type="entry name" value="Glyco_hydro_2_cat"/>
</dbReference>
<feature type="domain" description="Glycosyl hydrolases family 2 sugar binding" evidence="6">
    <location>
        <begin position="51"/>
        <end position="148"/>
    </location>
</feature>
<dbReference type="SUPFAM" id="SSF51445">
    <property type="entry name" value="(Trans)glycosidases"/>
    <property type="match status" value="1"/>
</dbReference>
<dbReference type="Gene3D" id="2.60.120.260">
    <property type="entry name" value="Galactose-binding domain-like"/>
    <property type="match status" value="1"/>
</dbReference>
<dbReference type="InterPro" id="IPR013783">
    <property type="entry name" value="Ig-like_fold"/>
</dbReference>
<evidence type="ECO:0000256" key="2">
    <source>
        <dbReference type="ARBA" id="ARBA00022801"/>
    </source>
</evidence>
<dbReference type="Pfam" id="PF02837">
    <property type="entry name" value="Glyco_hydro_2_N"/>
    <property type="match status" value="1"/>
</dbReference>
<dbReference type="GO" id="GO:0005975">
    <property type="term" value="P:carbohydrate metabolic process"/>
    <property type="evidence" value="ECO:0007669"/>
    <property type="project" value="InterPro"/>
</dbReference>
<dbReference type="InterPro" id="IPR017853">
    <property type="entry name" value="GH"/>
</dbReference>
<dbReference type="Pfam" id="PF02836">
    <property type="entry name" value="Glyco_hydro_2_C"/>
    <property type="match status" value="1"/>
</dbReference>
<dbReference type="Proteomes" id="UP000683139">
    <property type="component" value="Unassembled WGS sequence"/>
</dbReference>
<reference evidence="7" key="1">
    <citation type="submission" date="2021-03" db="EMBL/GenBank/DDBJ databases">
        <title>Antimicrobial resistance genes in bacteria isolated from Japanese honey, and their potential for conferring macrolide and lincosamide resistance in the American foulbrood pathogen Paenibacillus larvae.</title>
        <authorList>
            <person name="Okamoto M."/>
            <person name="Kumagai M."/>
            <person name="Kanamori H."/>
            <person name="Takamatsu D."/>
        </authorList>
    </citation>
    <scope>NUCLEOTIDE SEQUENCE</scope>
    <source>
        <strain evidence="7">J40TS1</strain>
    </source>
</reference>
<keyword evidence="8" id="KW-1185">Reference proteome</keyword>
<dbReference type="PANTHER" id="PTHR42732">
    <property type="entry name" value="BETA-GALACTOSIDASE"/>
    <property type="match status" value="1"/>
</dbReference>
<evidence type="ECO:0000313" key="8">
    <source>
        <dbReference type="Proteomes" id="UP000683139"/>
    </source>
</evidence>
<protein>
    <submittedName>
        <fullName evidence="7">Beta-galactosidase</fullName>
    </submittedName>
</protein>
<evidence type="ECO:0000259" key="4">
    <source>
        <dbReference type="Pfam" id="PF00703"/>
    </source>
</evidence>
<accession>A0A919YPR7</accession>
<organism evidence="7 8">
    <name type="scientific">Paenibacillus montaniterrae</name>
    <dbReference type="NCBI Taxonomy" id="429341"/>
    <lineage>
        <taxon>Bacteria</taxon>
        <taxon>Bacillati</taxon>
        <taxon>Bacillota</taxon>
        <taxon>Bacilli</taxon>
        <taxon>Bacillales</taxon>
        <taxon>Paenibacillaceae</taxon>
        <taxon>Paenibacillus</taxon>
    </lineage>
</organism>
<dbReference type="GO" id="GO:0004553">
    <property type="term" value="F:hydrolase activity, hydrolyzing O-glycosyl compounds"/>
    <property type="evidence" value="ECO:0007669"/>
    <property type="project" value="InterPro"/>
</dbReference>
<evidence type="ECO:0000259" key="6">
    <source>
        <dbReference type="Pfam" id="PF02837"/>
    </source>
</evidence>
<proteinExistence type="inferred from homology"/>
<dbReference type="SUPFAM" id="SSF49785">
    <property type="entry name" value="Galactose-binding domain-like"/>
    <property type="match status" value="1"/>
</dbReference>
<dbReference type="SUPFAM" id="SSF49303">
    <property type="entry name" value="beta-Galactosidase/glucuronidase domain"/>
    <property type="match status" value="1"/>
</dbReference>
<dbReference type="InterPro" id="IPR006104">
    <property type="entry name" value="Glyco_hydro_2_N"/>
</dbReference>
<evidence type="ECO:0000259" key="5">
    <source>
        <dbReference type="Pfam" id="PF02836"/>
    </source>
</evidence>
<dbReference type="PANTHER" id="PTHR42732:SF1">
    <property type="entry name" value="BETA-MANNOSIDASE"/>
    <property type="match status" value="1"/>
</dbReference>
<keyword evidence="3" id="KW-0326">Glycosidase</keyword>